<evidence type="ECO:0000313" key="1">
    <source>
        <dbReference type="EMBL" id="KAH9290065.1"/>
    </source>
</evidence>
<dbReference type="Proteomes" id="UP000824469">
    <property type="component" value="Unassembled WGS sequence"/>
</dbReference>
<evidence type="ECO:0000313" key="2">
    <source>
        <dbReference type="Proteomes" id="UP000824469"/>
    </source>
</evidence>
<feature type="non-terminal residue" evidence="1">
    <location>
        <position position="1"/>
    </location>
</feature>
<reference evidence="1 2" key="1">
    <citation type="journal article" date="2021" name="Nat. Plants">
        <title>The Taxus genome provides insights into paclitaxel biosynthesis.</title>
        <authorList>
            <person name="Xiong X."/>
            <person name="Gou J."/>
            <person name="Liao Q."/>
            <person name="Li Y."/>
            <person name="Zhou Q."/>
            <person name="Bi G."/>
            <person name="Li C."/>
            <person name="Du R."/>
            <person name="Wang X."/>
            <person name="Sun T."/>
            <person name="Guo L."/>
            <person name="Liang H."/>
            <person name="Lu P."/>
            <person name="Wu Y."/>
            <person name="Zhang Z."/>
            <person name="Ro D.K."/>
            <person name="Shang Y."/>
            <person name="Huang S."/>
            <person name="Yan J."/>
        </authorList>
    </citation>
    <scope>NUCLEOTIDE SEQUENCE [LARGE SCALE GENOMIC DNA]</scope>
    <source>
        <strain evidence="1">Ta-2019</strain>
    </source>
</reference>
<keyword evidence="2" id="KW-1185">Reference proteome</keyword>
<comment type="caution">
    <text evidence="1">The sequence shown here is derived from an EMBL/GenBank/DDBJ whole genome shotgun (WGS) entry which is preliminary data.</text>
</comment>
<proteinExistence type="predicted"/>
<accession>A0AA38F5W9</accession>
<protein>
    <submittedName>
        <fullName evidence="1">Uncharacterized protein</fullName>
    </submittedName>
</protein>
<organism evidence="1 2">
    <name type="scientific">Taxus chinensis</name>
    <name type="common">Chinese yew</name>
    <name type="synonym">Taxus wallichiana var. chinensis</name>
    <dbReference type="NCBI Taxonomy" id="29808"/>
    <lineage>
        <taxon>Eukaryota</taxon>
        <taxon>Viridiplantae</taxon>
        <taxon>Streptophyta</taxon>
        <taxon>Embryophyta</taxon>
        <taxon>Tracheophyta</taxon>
        <taxon>Spermatophyta</taxon>
        <taxon>Pinopsida</taxon>
        <taxon>Pinidae</taxon>
        <taxon>Conifers II</taxon>
        <taxon>Cupressales</taxon>
        <taxon>Taxaceae</taxon>
        <taxon>Taxus</taxon>
    </lineage>
</organism>
<gene>
    <name evidence="1" type="ORF">KI387_034182</name>
</gene>
<sequence length="75" mass="8972">VDKAMRAYHEPIKTKRVNIGIDTEPKESIIRDYWLDSELEKIIELLRDYQDLFPRGYHELKGMHESLGEMKIKLK</sequence>
<dbReference type="AlphaFoldDB" id="A0AA38F5W9"/>
<feature type="non-terminal residue" evidence="1">
    <location>
        <position position="75"/>
    </location>
</feature>
<name>A0AA38F5W9_TAXCH</name>
<dbReference type="EMBL" id="JAHRHJ020003813">
    <property type="protein sequence ID" value="KAH9290065.1"/>
    <property type="molecule type" value="Genomic_DNA"/>
</dbReference>